<dbReference type="Gene3D" id="2.60.40.640">
    <property type="match status" value="1"/>
</dbReference>
<dbReference type="PANTHER" id="PTHR43215:SF14">
    <property type="entry name" value="RADIAL SPOKE HEAD 1 HOMOLOG"/>
    <property type="match status" value="1"/>
</dbReference>
<dbReference type="GO" id="GO:0005634">
    <property type="term" value="C:nucleus"/>
    <property type="evidence" value="ECO:0007669"/>
    <property type="project" value="TreeGrafter"/>
</dbReference>
<dbReference type="AlphaFoldDB" id="A0A653D3D0"/>
<dbReference type="PANTHER" id="PTHR43215">
    <property type="entry name" value="RADIAL SPOKE HEAD 1 HOMOLOG"/>
    <property type="match status" value="1"/>
</dbReference>
<feature type="domain" description="Arrestin C-terminal-like" evidence="2">
    <location>
        <begin position="4"/>
        <end position="125"/>
    </location>
</feature>
<sequence>MLLELKNKTFVQTQTSQMKVHTYNSSDVKIESIKVKLKMFTETKATHPKAKRKTNEDLLAYDFIRDIGGRGERTFDFELDIPTTTVIPNFKLCSLFTSWCVLQVEAILGRCQNNLEIREEVKLGHFQMERETKRHNVLFKKRTLRLLPTKNVPTSGLPLSSISAISPQDSFDPVRPLHQKQATLRSAPSIGWQRSSSIDESPTSMEMAPLLPERKKETIEAVVLASIGWPIASENEQKQNDDAAVSNDKHIVGRDDQLDRHGFGSALLPNGDIYEGEYHHGKRHGKGMYCLKNGARYIGTWRKGLKHGKGDFLYPDGSKYSGDWKKDLKHGQGTYYFPNGDTYEGCWYKGLRHGLGTYTYKACNVTHYGTWINGRMEGPGILNYPYFRYHGSFDKNLPKGVGCFTFDAKYMQHGFYINMRDPAFDYVGAEELELEGGANQEENEYRGNPRGIVPIWRARSITEYKTELLPPEPVPLPVKESVESMIDIIDYLQKQYEVDGYQAEEEHRATPSPVPKELEVDLPDIDFDI</sequence>
<dbReference type="GO" id="GO:0007286">
    <property type="term" value="P:spermatid development"/>
    <property type="evidence" value="ECO:0007669"/>
    <property type="project" value="TreeGrafter"/>
</dbReference>
<dbReference type="OrthoDB" id="423343at2759"/>
<dbReference type="SUPFAM" id="SSF81296">
    <property type="entry name" value="E set domains"/>
    <property type="match status" value="1"/>
</dbReference>
<evidence type="ECO:0000259" key="2">
    <source>
        <dbReference type="Pfam" id="PF02752"/>
    </source>
</evidence>
<dbReference type="InterPro" id="IPR014756">
    <property type="entry name" value="Ig_E-set"/>
</dbReference>
<dbReference type="GO" id="GO:0035082">
    <property type="term" value="P:axoneme assembly"/>
    <property type="evidence" value="ECO:0007669"/>
    <property type="project" value="TreeGrafter"/>
</dbReference>
<dbReference type="Pfam" id="PF02493">
    <property type="entry name" value="MORN"/>
    <property type="match status" value="6"/>
</dbReference>
<dbReference type="Gene3D" id="2.20.110.10">
    <property type="entry name" value="Histone H3 K4-specific methyltransferase SET7/9 N-terminal domain"/>
    <property type="match status" value="3"/>
</dbReference>
<proteinExistence type="predicted"/>
<dbReference type="InterPro" id="IPR003409">
    <property type="entry name" value="MORN"/>
</dbReference>
<name>A0A653D3D0_CALMS</name>
<dbReference type="GO" id="GO:0031514">
    <property type="term" value="C:motile cilium"/>
    <property type="evidence" value="ECO:0007669"/>
    <property type="project" value="TreeGrafter"/>
</dbReference>
<accession>A0A653D3D0</accession>
<dbReference type="InterPro" id="IPR011022">
    <property type="entry name" value="Arrestin_C-like"/>
</dbReference>
<dbReference type="SUPFAM" id="SSF82185">
    <property type="entry name" value="Histone H3 K4-specific methyltransferase SET7/9 N-terminal domain"/>
    <property type="match status" value="1"/>
</dbReference>
<evidence type="ECO:0000256" key="1">
    <source>
        <dbReference type="ARBA" id="ARBA00022737"/>
    </source>
</evidence>
<dbReference type="InterPro" id="IPR014752">
    <property type="entry name" value="Arrestin-like_C"/>
</dbReference>
<evidence type="ECO:0000313" key="4">
    <source>
        <dbReference type="Proteomes" id="UP000410492"/>
    </source>
</evidence>
<keyword evidence="4" id="KW-1185">Reference proteome</keyword>
<dbReference type="SMART" id="SM00698">
    <property type="entry name" value="MORN"/>
    <property type="match status" value="5"/>
</dbReference>
<dbReference type="Proteomes" id="UP000410492">
    <property type="component" value="Unassembled WGS sequence"/>
</dbReference>
<protein>
    <recommendedName>
        <fullName evidence="2">Arrestin C-terminal-like domain-containing protein</fullName>
    </recommendedName>
</protein>
<keyword evidence="1" id="KW-0677">Repeat</keyword>
<evidence type="ECO:0000313" key="3">
    <source>
        <dbReference type="EMBL" id="VEN54678.1"/>
    </source>
</evidence>
<organism evidence="3 4">
    <name type="scientific">Callosobruchus maculatus</name>
    <name type="common">Southern cowpea weevil</name>
    <name type="synonym">Pulse bruchid</name>
    <dbReference type="NCBI Taxonomy" id="64391"/>
    <lineage>
        <taxon>Eukaryota</taxon>
        <taxon>Metazoa</taxon>
        <taxon>Ecdysozoa</taxon>
        <taxon>Arthropoda</taxon>
        <taxon>Hexapoda</taxon>
        <taxon>Insecta</taxon>
        <taxon>Pterygota</taxon>
        <taxon>Neoptera</taxon>
        <taxon>Endopterygota</taxon>
        <taxon>Coleoptera</taxon>
        <taxon>Polyphaga</taxon>
        <taxon>Cucujiformia</taxon>
        <taxon>Chrysomeloidea</taxon>
        <taxon>Chrysomelidae</taxon>
        <taxon>Bruchinae</taxon>
        <taxon>Bruchini</taxon>
        <taxon>Callosobruchus</taxon>
    </lineage>
</organism>
<reference evidence="3 4" key="1">
    <citation type="submission" date="2019-01" db="EMBL/GenBank/DDBJ databases">
        <authorList>
            <person name="Sayadi A."/>
        </authorList>
    </citation>
    <scope>NUCLEOTIDE SEQUENCE [LARGE SCALE GENOMIC DNA]</scope>
</reference>
<gene>
    <name evidence="3" type="ORF">CALMAC_LOCUS14085</name>
</gene>
<dbReference type="Pfam" id="PF02752">
    <property type="entry name" value="Arrestin_C"/>
    <property type="match status" value="1"/>
</dbReference>
<dbReference type="EMBL" id="CAACVG010009975">
    <property type="protein sequence ID" value="VEN54678.1"/>
    <property type="molecule type" value="Genomic_DNA"/>
</dbReference>